<organism evidence="10 11">
    <name type="scientific">Nitrospirillum viridazoti CBAmc</name>
    <dbReference type="NCBI Taxonomy" id="1441467"/>
    <lineage>
        <taxon>Bacteria</taxon>
        <taxon>Pseudomonadati</taxon>
        <taxon>Pseudomonadota</taxon>
        <taxon>Alphaproteobacteria</taxon>
        <taxon>Rhodospirillales</taxon>
        <taxon>Azospirillaceae</taxon>
        <taxon>Nitrospirillum</taxon>
        <taxon>Nitrospirillum viridazoti</taxon>
    </lineage>
</organism>
<dbReference type="GO" id="GO:0016020">
    <property type="term" value="C:membrane"/>
    <property type="evidence" value="ECO:0007669"/>
    <property type="project" value="UniProtKB-SubCell"/>
</dbReference>
<keyword evidence="7" id="KW-0812">Transmembrane</keyword>
<dbReference type="EC" id="6.2.1.3" evidence="4"/>
<evidence type="ECO:0000256" key="5">
    <source>
        <dbReference type="ARBA" id="ARBA00039545"/>
    </source>
</evidence>
<reference evidence="10 11" key="1">
    <citation type="submission" date="2017-06" db="EMBL/GenBank/DDBJ databases">
        <title>Complete genome sequence of Nitrospirillum amazonense strain CBAmC, an endophytic nitrogen-fixing and plant growth-promoting bacterium, isolated from sugarcane.</title>
        <authorList>
            <person name="Schwab S."/>
            <person name="dos Santos Teixeira K.R."/>
            <person name="Simoes Araujo J.L."/>
            <person name="Soares Vidal M."/>
            <person name="Borges de Freitas H.R."/>
            <person name="Rivello Crivelaro A.L."/>
            <person name="Bueno de Camargo Nunes A."/>
            <person name="dos Santos C.M."/>
            <person name="Palmeira da Silva Rosa D."/>
            <person name="da Silva Padilha D."/>
            <person name="da Silva E."/>
            <person name="Araujo Terra L."/>
            <person name="Soares Mendes V."/>
            <person name="Farinelli L."/>
            <person name="Magalhaes Cruz L."/>
            <person name="Baldani J.I."/>
        </authorList>
    </citation>
    <scope>NUCLEOTIDE SEQUENCE [LARGE SCALE GENOMIC DNA]</scope>
    <source>
        <strain evidence="10 11">CBAmC</strain>
    </source>
</reference>
<protein>
    <recommendedName>
        <fullName evidence="5">Long-chain-fatty-acid--CoA ligase</fullName>
        <ecNumber evidence="4">6.2.1.3</ecNumber>
    </recommendedName>
    <alternativeName>
        <fullName evidence="6">Long-chain acyl-CoA synthetase</fullName>
    </alternativeName>
</protein>
<evidence type="ECO:0000256" key="1">
    <source>
        <dbReference type="ARBA" id="ARBA00004170"/>
    </source>
</evidence>
<evidence type="ECO:0000256" key="6">
    <source>
        <dbReference type="ARBA" id="ARBA00042773"/>
    </source>
</evidence>
<dbReference type="Pfam" id="PF13193">
    <property type="entry name" value="AMP-binding_C"/>
    <property type="match status" value="1"/>
</dbReference>
<feature type="domain" description="AMP-dependent synthetase/ligase" evidence="8">
    <location>
        <begin position="102"/>
        <end position="281"/>
    </location>
</feature>
<name>A0A248JU81_9PROT</name>
<keyword evidence="7" id="KW-0472">Membrane</keyword>
<keyword evidence="3" id="KW-0436">Ligase</keyword>
<keyword evidence="11" id="KW-1185">Reference proteome</keyword>
<accession>A0A248JU81</accession>
<dbReference type="PANTHER" id="PTHR43767:SF8">
    <property type="entry name" value="LONG-CHAIN-FATTY-ACID--COA LIGASE"/>
    <property type="match status" value="1"/>
</dbReference>
<dbReference type="EMBL" id="CP022111">
    <property type="protein sequence ID" value="ASG22031.1"/>
    <property type="molecule type" value="Genomic_DNA"/>
</dbReference>
<sequence length="413" mass="42979">MDWLDPACRLVQGGQSHDWPALLERARDLAGRLRPAARIAAVAATPLAVAVALLAARLLDAELFLMRGTAVPAGVDAVVDADGGVTRPGGAVSGATPGFALMLESSGTTGTPKRLRHTFDRLAARIQGGRGRGSVWLATFDPGGYAGLQVLLTVLRGGGTLVADDVPDVPALADLAQRHAVTHISATPSFWRAFLLTGKMPPLKAVTLGGEATDQSLLDRLAAAFPNAAVRHIYASTEAGALFAVADGRAGFPAAWLETGVEGTDLAVRDGVLWVRGPRLATALAGGRLPTDADGWYGTGDRVEVVGDRVLFRGREDGVVNVGGVKVMPDEVEALIQAVPGIADAAVRVRASPITGHLLTAQLVAVPDQDPEALRPRVAAVLAGLPAAARPRRLEFVTELELSPSGKKKRVQE</sequence>
<evidence type="ECO:0000259" key="9">
    <source>
        <dbReference type="Pfam" id="PF13193"/>
    </source>
</evidence>
<dbReference type="Proteomes" id="UP000197153">
    <property type="component" value="Chromosome 2"/>
</dbReference>
<evidence type="ECO:0000256" key="4">
    <source>
        <dbReference type="ARBA" id="ARBA00026121"/>
    </source>
</evidence>
<dbReference type="InterPro" id="IPR025110">
    <property type="entry name" value="AMP-bd_C"/>
</dbReference>
<keyword evidence="7" id="KW-1133">Transmembrane helix</keyword>
<evidence type="ECO:0000259" key="8">
    <source>
        <dbReference type="Pfam" id="PF00501"/>
    </source>
</evidence>
<comment type="subcellular location">
    <subcellularLocation>
        <location evidence="1">Membrane</location>
        <topology evidence="1">Peripheral membrane protein</topology>
    </subcellularLocation>
</comment>
<evidence type="ECO:0000313" key="10">
    <source>
        <dbReference type="EMBL" id="ASG22031.1"/>
    </source>
</evidence>
<evidence type="ECO:0000256" key="2">
    <source>
        <dbReference type="ARBA" id="ARBA00005005"/>
    </source>
</evidence>
<dbReference type="GO" id="GO:0004467">
    <property type="term" value="F:long-chain fatty acid-CoA ligase activity"/>
    <property type="evidence" value="ECO:0007669"/>
    <property type="project" value="UniProtKB-EC"/>
</dbReference>
<dbReference type="InterPro" id="IPR050237">
    <property type="entry name" value="ATP-dep_AMP-bd_enzyme"/>
</dbReference>
<dbReference type="KEGG" id="nao:Y958_13635"/>
<dbReference type="Gene3D" id="3.30.300.30">
    <property type="match status" value="1"/>
</dbReference>
<dbReference type="InterPro" id="IPR000873">
    <property type="entry name" value="AMP-dep_synth/lig_dom"/>
</dbReference>
<dbReference type="Gene3D" id="3.40.50.12780">
    <property type="entry name" value="N-terminal domain of ligase-like"/>
    <property type="match status" value="1"/>
</dbReference>
<feature type="transmembrane region" description="Helical" evidence="7">
    <location>
        <begin position="39"/>
        <end position="59"/>
    </location>
</feature>
<gene>
    <name evidence="10" type="ORF">Y958_13635</name>
</gene>
<dbReference type="InterPro" id="IPR042099">
    <property type="entry name" value="ANL_N_sf"/>
</dbReference>
<dbReference type="Pfam" id="PF00501">
    <property type="entry name" value="AMP-binding"/>
    <property type="match status" value="1"/>
</dbReference>
<evidence type="ECO:0000256" key="7">
    <source>
        <dbReference type="SAM" id="Phobius"/>
    </source>
</evidence>
<dbReference type="AlphaFoldDB" id="A0A248JU81"/>
<dbReference type="SUPFAM" id="SSF56801">
    <property type="entry name" value="Acetyl-CoA synthetase-like"/>
    <property type="match status" value="1"/>
</dbReference>
<dbReference type="PANTHER" id="PTHR43767">
    <property type="entry name" value="LONG-CHAIN-FATTY-ACID--COA LIGASE"/>
    <property type="match status" value="1"/>
</dbReference>
<feature type="domain" description="AMP-binding enzyme C-terminal" evidence="9">
    <location>
        <begin position="331"/>
        <end position="407"/>
    </location>
</feature>
<comment type="pathway">
    <text evidence="2">Lipid metabolism; fatty acid beta-oxidation.</text>
</comment>
<dbReference type="InterPro" id="IPR045851">
    <property type="entry name" value="AMP-bd_C_sf"/>
</dbReference>
<evidence type="ECO:0000256" key="3">
    <source>
        <dbReference type="ARBA" id="ARBA00022598"/>
    </source>
</evidence>
<evidence type="ECO:0000313" key="11">
    <source>
        <dbReference type="Proteomes" id="UP000197153"/>
    </source>
</evidence>
<proteinExistence type="predicted"/>